<dbReference type="Proteomes" id="UP000291832">
    <property type="component" value="Unassembled WGS sequence"/>
</dbReference>
<comment type="caution">
    <text evidence="7">The sequence shown here is derived from an EMBL/GenBank/DDBJ whole genome shotgun (WGS) entry which is preliminary data.</text>
</comment>
<dbReference type="InterPro" id="IPR003447">
    <property type="entry name" value="FEMABX"/>
</dbReference>
<dbReference type="Pfam" id="PF02388">
    <property type="entry name" value="FemAB"/>
    <property type="match status" value="2"/>
</dbReference>
<comment type="similarity">
    <text evidence="1">Belongs to the FemABX family.</text>
</comment>
<keyword evidence="5" id="KW-0012">Acyltransferase</keyword>
<dbReference type="SUPFAM" id="SSF55729">
    <property type="entry name" value="Acyl-CoA N-acyltransferases (Nat)"/>
    <property type="match status" value="2"/>
</dbReference>
<proteinExistence type="inferred from homology"/>
<name>A0A4Q7TXG9_9MICO</name>
<dbReference type="GO" id="GO:0016755">
    <property type="term" value="F:aminoacyltransferase activity"/>
    <property type="evidence" value="ECO:0007669"/>
    <property type="project" value="InterPro"/>
</dbReference>
<evidence type="ECO:0000256" key="4">
    <source>
        <dbReference type="ARBA" id="ARBA00022984"/>
    </source>
</evidence>
<evidence type="ECO:0000256" key="2">
    <source>
        <dbReference type="ARBA" id="ARBA00022679"/>
    </source>
</evidence>
<keyword evidence="2 7" id="KW-0808">Transferase</keyword>
<gene>
    <name evidence="7" type="ORF">EV139_1849</name>
</gene>
<keyword evidence="6" id="KW-0961">Cell wall biogenesis/degradation</keyword>
<dbReference type="GO" id="GO:0009252">
    <property type="term" value="P:peptidoglycan biosynthetic process"/>
    <property type="evidence" value="ECO:0007669"/>
    <property type="project" value="UniProtKB-KW"/>
</dbReference>
<dbReference type="InterPro" id="IPR016181">
    <property type="entry name" value="Acyl_CoA_acyltransferase"/>
</dbReference>
<dbReference type="AlphaFoldDB" id="A0A4Q7TXG9"/>
<protein>
    <submittedName>
        <fullName evidence="7">Lipid II:glycine glycyltransferase (Peptidoglycan interpeptide bridge formation enzyme)</fullName>
    </submittedName>
</protein>
<dbReference type="InterPro" id="IPR050644">
    <property type="entry name" value="PG_Glycine_Bridge_Synth"/>
</dbReference>
<reference evidence="7 8" key="1">
    <citation type="journal article" date="2015" name="Stand. Genomic Sci.">
        <title>Genomic Encyclopedia of Bacterial and Archaeal Type Strains, Phase III: the genomes of soil and plant-associated and newly described type strains.</title>
        <authorList>
            <person name="Whitman W.B."/>
            <person name="Woyke T."/>
            <person name="Klenk H.P."/>
            <person name="Zhou Y."/>
            <person name="Lilburn T.G."/>
            <person name="Beck B.J."/>
            <person name="De Vos P."/>
            <person name="Vandamme P."/>
            <person name="Eisen J.A."/>
            <person name="Garrity G."/>
            <person name="Hugenholtz P."/>
            <person name="Kyrpides N.C."/>
        </authorList>
    </citation>
    <scope>NUCLEOTIDE SEQUENCE [LARGE SCALE GENOMIC DNA]</scope>
    <source>
        <strain evidence="7 8">RF6</strain>
    </source>
</reference>
<evidence type="ECO:0000256" key="5">
    <source>
        <dbReference type="ARBA" id="ARBA00023315"/>
    </source>
</evidence>
<dbReference type="PROSITE" id="PS51191">
    <property type="entry name" value="FEMABX"/>
    <property type="match status" value="1"/>
</dbReference>
<keyword evidence="3" id="KW-0133">Cell shape</keyword>
<dbReference type="PANTHER" id="PTHR36174">
    <property type="entry name" value="LIPID II:GLYCINE GLYCYLTRANSFERASE"/>
    <property type="match status" value="1"/>
</dbReference>
<evidence type="ECO:0000256" key="3">
    <source>
        <dbReference type="ARBA" id="ARBA00022960"/>
    </source>
</evidence>
<accession>A0A4Q7TXG9</accession>
<evidence type="ECO:0000313" key="7">
    <source>
        <dbReference type="EMBL" id="RZT64432.1"/>
    </source>
</evidence>
<keyword evidence="4" id="KW-0573">Peptidoglycan synthesis</keyword>
<organism evidence="7 8">
    <name type="scientific">Leucobacter luti</name>
    <dbReference type="NCBI Taxonomy" id="340320"/>
    <lineage>
        <taxon>Bacteria</taxon>
        <taxon>Bacillati</taxon>
        <taxon>Actinomycetota</taxon>
        <taxon>Actinomycetes</taxon>
        <taxon>Micrococcales</taxon>
        <taxon>Microbacteriaceae</taxon>
        <taxon>Leucobacter</taxon>
    </lineage>
</organism>
<evidence type="ECO:0000256" key="1">
    <source>
        <dbReference type="ARBA" id="ARBA00009943"/>
    </source>
</evidence>
<dbReference type="Gene3D" id="3.40.630.30">
    <property type="match status" value="2"/>
</dbReference>
<dbReference type="OrthoDB" id="9793335at2"/>
<evidence type="ECO:0000256" key="6">
    <source>
        <dbReference type="ARBA" id="ARBA00023316"/>
    </source>
</evidence>
<dbReference type="RefSeq" id="WP_130454052.1">
    <property type="nucleotide sequence ID" value="NZ_QYAG01000001.1"/>
</dbReference>
<dbReference type="PANTHER" id="PTHR36174:SF1">
    <property type="entry name" value="LIPID II:GLYCINE GLYCYLTRANSFERASE"/>
    <property type="match status" value="1"/>
</dbReference>
<dbReference type="GO" id="GO:0008360">
    <property type="term" value="P:regulation of cell shape"/>
    <property type="evidence" value="ECO:0007669"/>
    <property type="project" value="UniProtKB-KW"/>
</dbReference>
<sequence>MLSGSDAAAASAVARIASPSETADWDALVAANPGGGEVWSGDPYMRVKCAEGRYRAHHVIVERPGASSIAVGVLAKRVPLLGEWWHLPAGPAGEDAERVLETASAVAALARSRGAFMLKIEPRTAPETRAAFHAAGYRDTVRIIPNPSTIIVDVSGTEDEVFKRIGKKARNSITRAARDGIVVTRVAASDEHCAALFGLLQETAEGRFVLRSAQYYRAFWQTFEAAHAGQIFLAHRADETGEPQLVAGAFAMGLGAKTTYKDGASVRAKTAYGASHALQWEVLRWAHERGATSHDLCGAPPSDRADDKDHPLHGVGQFKRSFAPDITDYAGAFDLALKPRAFALWTKLGDRIARRLSLAVRKDPYY</sequence>
<keyword evidence="8" id="KW-1185">Reference proteome</keyword>
<evidence type="ECO:0000313" key="8">
    <source>
        <dbReference type="Proteomes" id="UP000291832"/>
    </source>
</evidence>
<dbReference type="EMBL" id="SHKI01000005">
    <property type="protein sequence ID" value="RZT64432.1"/>
    <property type="molecule type" value="Genomic_DNA"/>
</dbReference>
<dbReference type="GO" id="GO:0071555">
    <property type="term" value="P:cell wall organization"/>
    <property type="evidence" value="ECO:0007669"/>
    <property type="project" value="UniProtKB-KW"/>
</dbReference>